<dbReference type="Gene3D" id="3.40.1280.10">
    <property type="match status" value="1"/>
</dbReference>
<dbReference type="GO" id="GO:0005737">
    <property type="term" value="C:cytoplasm"/>
    <property type="evidence" value="ECO:0007669"/>
    <property type="project" value="UniProtKB-SubCell"/>
</dbReference>
<dbReference type="STRING" id="520762.AN619_00540"/>
<protein>
    <recommendedName>
        <fullName evidence="6">Putative tRNA (cytidine(34)-2'-O)-methyltransferase</fullName>
        <ecNumber evidence="6">2.1.1.207</ecNumber>
    </recommendedName>
    <alternativeName>
        <fullName evidence="6">tRNA (cytidine/uridine-2'-O-)-methyltransferase</fullName>
    </alternativeName>
</protein>
<comment type="caution">
    <text evidence="9">The sequence shown here is derived from an EMBL/GenBank/DDBJ whole genome shotgun (WGS) entry which is preliminary data.</text>
</comment>
<dbReference type="InterPro" id="IPR001537">
    <property type="entry name" value="SpoU_MeTrfase"/>
</dbReference>
<comment type="caution">
    <text evidence="6">Lacks conserved residue(s) required for the propagation of feature annotation.</text>
</comment>
<evidence type="ECO:0000256" key="7">
    <source>
        <dbReference type="PIRSR" id="PIRSR029256-1"/>
    </source>
</evidence>
<gene>
    <name evidence="9" type="primary">trmL</name>
    <name evidence="9" type="ORF">AN619_00540</name>
</gene>
<evidence type="ECO:0000259" key="8">
    <source>
        <dbReference type="Pfam" id="PF00588"/>
    </source>
</evidence>
<keyword evidence="5 6" id="KW-0819">tRNA processing</keyword>
<dbReference type="OrthoDB" id="9789043at2"/>
<dbReference type="CDD" id="cd18094">
    <property type="entry name" value="SpoU-like_TrmL"/>
    <property type="match status" value="1"/>
</dbReference>
<dbReference type="GO" id="GO:0042802">
    <property type="term" value="F:identical protein binding"/>
    <property type="evidence" value="ECO:0007669"/>
    <property type="project" value="UniProtKB-ARBA"/>
</dbReference>
<name>A0A140LEC0_9FIRM</name>
<keyword evidence="2 6" id="KW-0489">Methyltransferase</keyword>
<feature type="binding site" evidence="6 7">
    <location>
        <position position="101"/>
    </location>
    <ligand>
        <name>S-adenosyl-L-methionine</name>
        <dbReference type="ChEBI" id="CHEBI:59789"/>
    </ligand>
</feature>
<dbReference type="Pfam" id="PF00588">
    <property type="entry name" value="SpoU_methylase"/>
    <property type="match status" value="1"/>
</dbReference>
<keyword evidence="4 6" id="KW-0949">S-adenosyl-L-methionine</keyword>
<evidence type="ECO:0000256" key="5">
    <source>
        <dbReference type="ARBA" id="ARBA00022694"/>
    </source>
</evidence>
<feature type="domain" description="tRNA/rRNA methyltransferase SpoU type" evidence="8">
    <location>
        <begin position="3"/>
        <end position="144"/>
    </location>
</feature>
<evidence type="ECO:0000256" key="1">
    <source>
        <dbReference type="ARBA" id="ARBA00022490"/>
    </source>
</evidence>
<evidence type="ECO:0000256" key="2">
    <source>
        <dbReference type="ARBA" id="ARBA00022603"/>
    </source>
</evidence>
<dbReference type="FunFam" id="3.40.1280.10:FF:000002">
    <property type="entry name" value="Peptidylprolyl isomerase"/>
    <property type="match status" value="1"/>
</dbReference>
<dbReference type="EMBL" id="LOEE01000003">
    <property type="protein sequence ID" value="KXG78895.1"/>
    <property type="molecule type" value="Genomic_DNA"/>
</dbReference>
<dbReference type="RefSeq" id="WP_068553909.1">
    <property type="nucleotide sequence ID" value="NZ_LOEE01000003.1"/>
</dbReference>
<dbReference type="InterPro" id="IPR016914">
    <property type="entry name" value="TrmL"/>
</dbReference>
<organism evidence="9 10">
    <name type="scientific">Thermotalea metallivorans</name>
    <dbReference type="NCBI Taxonomy" id="520762"/>
    <lineage>
        <taxon>Bacteria</taxon>
        <taxon>Bacillati</taxon>
        <taxon>Bacillota</taxon>
        <taxon>Clostridia</taxon>
        <taxon>Peptostreptococcales</taxon>
        <taxon>Thermotaleaceae</taxon>
        <taxon>Thermotalea</taxon>
    </lineage>
</organism>
<dbReference type="PIRSF" id="PIRSF029256">
    <property type="entry name" value="SpoU_TrmH_prd"/>
    <property type="match status" value="1"/>
</dbReference>
<dbReference type="AlphaFoldDB" id="A0A140LEC0"/>
<dbReference type="InterPro" id="IPR029028">
    <property type="entry name" value="Alpha/beta_knot_MTases"/>
</dbReference>
<dbReference type="GO" id="GO:0141102">
    <property type="term" value="F:tRNA (5-carboxymethylaminomethyluridine(34)-2'-O)-methyltransferase activity"/>
    <property type="evidence" value="ECO:0007669"/>
    <property type="project" value="RHEA"/>
</dbReference>
<dbReference type="SUPFAM" id="SSF75217">
    <property type="entry name" value="alpha/beta knot"/>
    <property type="match status" value="1"/>
</dbReference>
<evidence type="ECO:0000256" key="4">
    <source>
        <dbReference type="ARBA" id="ARBA00022691"/>
    </source>
</evidence>
<comment type="similarity">
    <text evidence="6">Belongs to the class IV-like SAM-binding methyltransferase superfamily. RNA methyltransferase TrmH family. TrmL subfamily.</text>
</comment>
<feature type="binding site" evidence="6 7">
    <location>
        <position position="122"/>
    </location>
    <ligand>
        <name>S-adenosyl-L-methionine</name>
        <dbReference type="ChEBI" id="CHEBI:59789"/>
    </ligand>
</feature>
<keyword evidence="1 6" id="KW-0963">Cytoplasm</keyword>
<dbReference type="PANTHER" id="PTHR42971">
    <property type="entry name" value="TRNA (CYTIDINE(34)-2'-O)-METHYLTRANSFERASE"/>
    <property type="match status" value="1"/>
</dbReference>
<dbReference type="HAMAP" id="MF_01885">
    <property type="entry name" value="tRNA_methyltr_TrmL"/>
    <property type="match status" value="1"/>
</dbReference>
<dbReference type="PATRIC" id="fig|520762.4.peg.64"/>
<dbReference type="NCBIfam" id="TIGR00185">
    <property type="entry name" value="tRNA_yibK_trmL"/>
    <property type="match status" value="1"/>
</dbReference>
<dbReference type="GO" id="GO:0141098">
    <property type="term" value="F:tRNA (cytidine(34)-2'-O)-methyltransferase activity"/>
    <property type="evidence" value="ECO:0007669"/>
    <property type="project" value="RHEA"/>
</dbReference>
<evidence type="ECO:0000313" key="10">
    <source>
        <dbReference type="Proteomes" id="UP000070456"/>
    </source>
</evidence>
<comment type="function">
    <text evidence="6">Could methylate the ribose at the nucleotide 34 wobble position in tRNA.</text>
</comment>
<dbReference type="EC" id="2.1.1.207" evidence="6"/>
<dbReference type="InterPro" id="IPR029026">
    <property type="entry name" value="tRNA_m1G_MTases_N"/>
</dbReference>
<comment type="catalytic activity">
    <reaction evidence="6">
        <text>cytidine(34) in tRNA + S-adenosyl-L-methionine = 2'-O-methylcytidine(34) in tRNA + S-adenosyl-L-homocysteine + H(+)</text>
        <dbReference type="Rhea" id="RHEA:43084"/>
        <dbReference type="Rhea" id="RHEA-COMP:10331"/>
        <dbReference type="Rhea" id="RHEA-COMP:10332"/>
        <dbReference type="ChEBI" id="CHEBI:15378"/>
        <dbReference type="ChEBI" id="CHEBI:57856"/>
        <dbReference type="ChEBI" id="CHEBI:59789"/>
        <dbReference type="ChEBI" id="CHEBI:74495"/>
        <dbReference type="ChEBI" id="CHEBI:82748"/>
        <dbReference type="EC" id="2.1.1.207"/>
    </reaction>
</comment>
<dbReference type="GO" id="GO:0003723">
    <property type="term" value="F:RNA binding"/>
    <property type="evidence" value="ECO:0007669"/>
    <property type="project" value="InterPro"/>
</dbReference>
<keyword evidence="10" id="KW-1185">Reference proteome</keyword>
<dbReference type="PANTHER" id="PTHR42971:SF1">
    <property type="entry name" value="TRNA (CYTIDINE(34)-2'-O)-METHYLTRANSFERASE"/>
    <property type="match status" value="1"/>
</dbReference>
<comment type="catalytic activity">
    <reaction evidence="6">
        <text>5-carboxymethylaminomethyluridine(34) in tRNA(Leu) + S-adenosyl-L-methionine = 5-carboxymethylaminomethyl-2'-O-methyluridine(34) in tRNA(Leu) + S-adenosyl-L-homocysteine + H(+)</text>
        <dbReference type="Rhea" id="RHEA:43088"/>
        <dbReference type="Rhea" id="RHEA-COMP:10333"/>
        <dbReference type="Rhea" id="RHEA-COMP:10334"/>
        <dbReference type="ChEBI" id="CHEBI:15378"/>
        <dbReference type="ChEBI" id="CHEBI:57856"/>
        <dbReference type="ChEBI" id="CHEBI:59789"/>
        <dbReference type="ChEBI" id="CHEBI:74508"/>
        <dbReference type="ChEBI" id="CHEBI:74511"/>
        <dbReference type="EC" id="2.1.1.207"/>
    </reaction>
</comment>
<reference evidence="9 10" key="1">
    <citation type="submission" date="2015-12" db="EMBL/GenBank/DDBJ databases">
        <title>Draft genome sequence of the thermoanaerobe Thermotalea metallivorans, an isolate from the runoff channel of the Great Artesian Basin, Australia.</title>
        <authorList>
            <person name="Patel B.K."/>
        </authorList>
    </citation>
    <scope>NUCLEOTIDE SEQUENCE [LARGE SCALE GENOMIC DNA]</scope>
    <source>
        <strain evidence="9 10">B2-1</strain>
    </source>
</reference>
<sequence>MAINVVLFEPEIPPNTGNVSRTCAATGSRLHLIKPLGFSIDDKQLKRAGLDYWDLLDLHLYENIDALFKKYPHGRFYFATTKGNQYYTDVQFQDEDFIVFGKETAGLPQDLLLKNQESCIKIPMLPNEKARSLNLSNSVSIVLYEALRQLGFQNLV</sequence>
<dbReference type="Proteomes" id="UP000070456">
    <property type="component" value="Unassembled WGS sequence"/>
</dbReference>
<keyword evidence="3 6" id="KW-0808">Transferase</keyword>
<accession>A0A140LEC0</accession>
<evidence type="ECO:0000313" key="9">
    <source>
        <dbReference type="EMBL" id="KXG78895.1"/>
    </source>
</evidence>
<dbReference type="GO" id="GO:0002130">
    <property type="term" value="P:wobble position ribose methylation"/>
    <property type="evidence" value="ECO:0007669"/>
    <property type="project" value="TreeGrafter"/>
</dbReference>
<proteinExistence type="inferred from homology"/>
<evidence type="ECO:0000256" key="6">
    <source>
        <dbReference type="HAMAP-Rule" id="MF_01885"/>
    </source>
</evidence>
<feature type="binding site" evidence="6 7">
    <location>
        <position position="132"/>
    </location>
    <ligand>
        <name>S-adenosyl-L-methionine</name>
        <dbReference type="ChEBI" id="CHEBI:59789"/>
    </ligand>
</feature>
<comment type="subcellular location">
    <subcellularLocation>
        <location evidence="6">Cytoplasm</location>
    </subcellularLocation>
</comment>
<evidence type="ECO:0000256" key="3">
    <source>
        <dbReference type="ARBA" id="ARBA00022679"/>
    </source>
</evidence>